<keyword evidence="3" id="KW-1185">Reference proteome</keyword>
<dbReference type="AlphaFoldDB" id="A0A841TDZ6"/>
<reference evidence="2 3" key="1">
    <citation type="submission" date="2020-08" db="EMBL/GenBank/DDBJ databases">
        <title>Cohnella phylogeny.</title>
        <authorList>
            <person name="Dunlap C."/>
        </authorList>
    </citation>
    <scope>NUCLEOTIDE SEQUENCE [LARGE SCALE GENOMIC DNA]</scope>
    <source>
        <strain evidence="2 3">DSM 103658</strain>
    </source>
</reference>
<keyword evidence="1" id="KW-0812">Transmembrane</keyword>
<dbReference type="RefSeq" id="WP_185179538.1">
    <property type="nucleotide sequence ID" value="NZ_CBCSEP010000010.1"/>
</dbReference>
<evidence type="ECO:0000313" key="2">
    <source>
        <dbReference type="EMBL" id="MBB6678265.1"/>
    </source>
</evidence>
<keyword evidence="1" id="KW-0472">Membrane</keyword>
<evidence type="ECO:0000256" key="1">
    <source>
        <dbReference type="SAM" id="Phobius"/>
    </source>
</evidence>
<proteinExistence type="predicted"/>
<protein>
    <submittedName>
        <fullName evidence="2">DUF5325 family protein</fullName>
    </submittedName>
</protein>
<name>A0A841TDZ6_9BACL</name>
<dbReference type="Proteomes" id="UP000574133">
    <property type="component" value="Unassembled WGS sequence"/>
</dbReference>
<evidence type="ECO:0000313" key="3">
    <source>
        <dbReference type="Proteomes" id="UP000574133"/>
    </source>
</evidence>
<sequence length="60" mass="6658">MNKPLGLLFAVTSIIWMTLCAISLNYNGWAAAIFFVLCIANIGLGFTVKARIRRKNQNQA</sequence>
<feature type="transmembrane region" description="Helical" evidence="1">
    <location>
        <begin position="30"/>
        <end position="48"/>
    </location>
</feature>
<organism evidence="2 3">
    <name type="scientific">Cohnella lubricantis</name>
    <dbReference type="NCBI Taxonomy" id="2163172"/>
    <lineage>
        <taxon>Bacteria</taxon>
        <taxon>Bacillati</taxon>
        <taxon>Bacillota</taxon>
        <taxon>Bacilli</taxon>
        <taxon>Bacillales</taxon>
        <taxon>Paenibacillaceae</taxon>
        <taxon>Cohnella</taxon>
    </lineage>
</organism>
<keyword evidence="1" id="KW-1133">Transmembrane helix</keyword>
<accession>A0A841TDZ6</accession>
<dbReference type="EMBL" id="JACJVN010000053">
    <property type="protein sequence ID" value="MBB6678265.1"/>
    <property type="molecule type" value="Genomic_DNA"/>
</dbReference>
<gene>
    <name evidence="2" type="ORF">H4Q31_13235</name>
</gene>
<comment type="caution">
    <text evidence="2">The sequence shown here is derived from an EMBL/GenBank/DDBJ whole genome shotgun (WGS) entry which is preliminary data.</text>
</comment>